<accession>A0ACA9KV20</accession>
<name>A0ACA9KV20_9GLOM</name>
<reference evidence="1" key="1">
    <citation type="submission" date="2021-06" db="EMBL/GenBank/DDBJ databases">
        <authorList>
            <person name="Kallberg Y."/>
            <person name="Tangrot J."/>
            <person name="Rosling A."/>
        </authorList>
    </citation>
    <scope>NUCLEOTIDE SEQUENCE</scope>
    <source>
        <strain evidence="1">AU212A</strain>
    </source>
</reference>
<proteinExistence type="predicted"/>
<gene>
    <name evidence="1" type="ORF">SCALOS_LOCUS2824</name>
</gene>
<organism evidence="1 2">
    <name type="scientific">Scutellospora calospora</name>
    <dbReference type="NCBI Taxonomy" id="85575"/>
    <lineage>
        <taxon>Eukaryota</taxon>
        <taxon>Fungi</taxon>
        <taxon>Fungi incertae sedis</taxon>
        <taxon>Mucoromycota</taxon>
        <taxon>Glomeromycotina</taxon>
        <taxon>Glomeromycetes</taxon>
        <taxon>Diversisporales</taxon>
        <taxon>Gigasporaceae</taxon>
        <taxon>Scutellospora</taxon>
    </lineage>
</organism>
<comment type="caution">
    <text evidence="1">The sequence shown here is derived from an EMBL/GenBank/DDBJ whole genome shotgun (WGS) entry which is preliminary data.</text>
</comment>
<feature type="non-terminal residue" evidence="1">
    <location>
        <position position="1"/>
    </location>
</feature>
<dbReference type="Proteomes" id="UP000789860">
    <property type="component" value="Unassembled WGS sequence"/>
</dbReference>
<protein>
    <submittedName>
        <fullName evidence="1">2137_t:CDS:1</fullName>
    </submittedName>
</protein>
<evidence type="ECO:0000313" key="2">
    <source>
        <dbReference type="Proteomes" id="UP000789860"/>
    </source>
</evidence>
<sequence>TDLSIKVSEKSDISLERSPLKTSLNANNKQIWCKDCEISVDAKLFQSHIHGITHLAFSKNINEEPLPDPLTLNELKRLNSKQSAAQYEKDRRDRIRLLAYMNR</sequence>
<dbReference type="EMBL" id="CAJVPM010002694">
    <property type="protein sequence ID" value="CAG8490991.1"/>
    <property type="molecule type" value="Genomic_DNA"/>
</dbReference>
<evidence type="ECO:0000313" key="1">
    <source>
        <dbReference type="EMBL" id="CAG8490991.1"/>
    </source>
</evidence>
<keyword evidence="2" id="KW-1185">Reference proteome</keyword>